<evidence type="ECO:0000256" key="6">
    <source>
        <dbReference type="ARBA" id="ARBA00023136"/>
    </source>
</evidence>
<evidence type="ECO:0000256" key="7">
    <source>
        <dbReference type="RuleBase" id="RU367100"/>
    </source>
</evidence>
<evidence type="ECO:0000313" key="10">
    <source>
        <dbReference type="Proteomes" id="UP000292447"/>
    </source>
</evidence>
<comment type="subcellular location">
    <subcellularLocation>
        <location evidence="7">Membrane</location>
        <topology evidence="7">Multi-pass membrane protein</topology>
    </subcellularLocation>
</comment>
<dbReference type="PANTHER" id="PTHR40021">
    <property type="entry name" value="DEFECT AT LOW TEMPERATURE PROTEIN 1"/>
    <property type="match status" value="1"/>
</dbReference>
<keyword evidence="5 7" id="KW-1133">Transmembrane helix</keyword>
<organism evidence="9 10">
    <name type="scientific">Metschnikowia aff. pulcherrima</name>
    <dbReference type="NCBI Taxonomy" id="2163413"/>
    <lineage>
        <taxon>Eukaryota</taxon>
        <taxon>Fungi</taxon>
        <taxon>Dikarya</taxon>
        <taxon>Ascomycota</taxon>
        <taxon>Saccharomycotina</taxon>
        <taxon>Pichiomycetes</taxon>
        <taxon>Metschnikowiaceae</taxon>
        <taxon>Metschnikowia</taxon>
    </lineage>
</organism>
<evidence type="ECO:0000256" key="5">
    <source>
        <dbReference type="ARBA" id="ARBA00022989"/>
    </source>
</evidence>
<evidence type="ECO:0000256" key="3">
    <source>
        <dbReference type="ARBA" id="ARBA00021353"/>
    </source>
</evidence>
<dbReference type="Proteomes" id="UP000292447">
    <property type="component" value="Chromosome V"/>
</dbReference>
<dbReference type="InterPro" id="IPR038869">
    <property type="entry name" value="DLT1"/>
</dbReference>
<comment type="function">
    <text evidence="1 7">Required for growth under high-pressure and low-temperature conditions.</text>
</comment>
<dbReference type="STRING" id="2163413.A0A4P6XV58"/>
<evidence type="ECO:0000256" key="4">
    <source>
        <dbReference type="ARBA" id="ARBA00022692"/>
    </source>
</evidence>
<evidence type="ECO:0000256" key="8">
    <source>
        <dbReference type="SAM" id="MobiDB-lite"/>
    </source>
</evidence>
<sequence length="419" mass="47157">MDRRPPSPASPISDAEPAPERANFYRYLPQNLAAEFSRRVLGWLYSFSLVILMLLTLAFVVVTPADVIMQTKGTSAMGVKLFIIIISNAFFLFASVVYYFSRLVHSRVLLNQIPSKSVYLPLETRDLPRKSTDYITQNLCRCVGDIQARAGPLQNELERFDYPGMSPPNYIQQRNLRLGFLHASLALPENCVFEDVVNSIGLKVKVDGLFAGNFTIPKHYTFREVLLAIAEDLDTEGALDADLATVLRVVVEDYERFKFGPDLIKQAELVAFLSNLEKVMTRYINSNSAEFTRIDLASLRRPSYVDTYSVGSRGEPSDAESARSVVMTRPLSFLDPFDYHDDAASLRRQALFSNTGFGLYPRRLLRSRDGFRNSRDSSRISREKARLSREKSGSSVGTDRASGRRNSAWSAIKSRLGKT</sequence>
<keyword evidence="4 7" id="KW-0812">Transmembrane</keyword>
<keyword evidence="6 7" id="KW-0472">Membrane</keyword>
<feature type="transmembrane region" description="Helical" evidence="7">
    <location>
        <begin position="43"/>
        <end position="69"/>
    </location>
</feature>
<dbReference type="AlphaFoldDB" id="A0A4P6XV58"/>
<dbReference type="PANTHER" id="PTHR40021:SF1">
    <property type="entry name" value="DEFECT AT LOW TEMPERATURE PROTEIN 1"/>
    <property type="match status" value="1"/>
</dbReference>
<feature type="region of interest" description="Disordered" evidence="8">
    <location>
        <begin position="371"/>
        <end position="419"/>
    </location>
</feature>
<feature type="compositionally biased region" description="Basic and acidic residues" evidence="8">
    <location>
        <begin position="371"/>
        <end position="392"/>
    </location>
</feature>
<reference evidence="10" key="1">
    <citation type="submission" date="2019-03" db="EMBL/GenBank/DDBJ databases">
        <title>Snf2 controls pulcherriminic acid biosynthesis and connects pigmentation and antifungal activity of the yeast Metschnikowia pulcherrima.</title>
        <authorList>
            <person name="Gore-Lloyd D."/>
            <person name="Sumann I."/>
            <person name="Brachmann A.O."/>
            <person name="Schneeberger K."/>
            <person name="Ortiz-Merino R.A."/>
            <person name="Moreno-Beltran M."/>
            <person name="Schlaefli M."/>
            <person name="Kirner P."/>
            <person name="Santos Kron A."/>
            <person name="Wolfe K.H."/>
            <person name="Piel J."/>
            <person name="Ahrens C.H."/>
            <person name="Henk D."/>
            <person name="Freimoser F.M."/>
        </authorList>
    </citation>
    <scope>NUCLEOTIDE SEQUENCE [LARGE SCALE GENOMIC DNA]</scope>
    <source>
        <strain evidence="10">APC 1.2</strain>
    </source>
</reference>
<accession>A0A4P6XV58</accession>
<gene>
    <name evidence="7" type="primary">DLT1</name>
    <name evidence="9" type="ORF">METSCH_E00780</name>
</gene>
<feature type="transmembrane region" description="Helical" evidence="7">
    <location>
        <begin position="81"/>
        <end position="100"/>
    </location>
</feature>
<comment type="similarity">
    <text evidence="2 7">Belongs to the DLT1 family.</text>
</comment>
<evidence type="ECO:0000313" key="9">
    <source>
        <dbReference type="EMBL" id="QBM89844.1"/>
    </source>
</evidence>
<keyword evidence="10" id="KW-1185">Reference proteome</keyword>
<protein>
    <recommendedName>
        <fullName evidence="3 7">Defect at low temperature protein 1</fullName>
    </recommendedName>
</protein>
<proteinExistence type="inferred from homology"/>
<evidence type="ECO:0000256" key="1">
    <source>
        <dbReference type="ARBA" id="ARBA00002489"/>
    </source>
</evidence>
<dbReference type="EMBL" id="CP034460">
    <property type="protein sequence ID" value="QBM89844.1"/>
    <property type="molecule type" value="Genomic_DNA"/>
</dbReference>
<name>A0A4P6XV58_9ASCO</name>
<evidence type="ECO:0000256" key="2">
    <source>
        <dbReference type="ARBA" id="ARBA00005550"/>
    </source>
</evidence>
<dbReference type="GO" id="GO:0016020">
    <property type="term" value="C:membrane"/>
    <property type="evidence" value="ECO:0007669"/>
    <property type="project" value="UniProtKB-SubCell"/>
</dbReference>